<dbReference type="HOGENOM" id="CLU_2469761_0_0_1"/>
<organism evidence="2 3">
    <name type="scientific">Paxillus rubicundulus Ve08.2h10</name>
    <dbReference type="NCBI Taxonomy" id="930991"/>
    <lineage>
        <taxon>Eukaryota</taxon>
        <taxon>Fungi</taxon>
        <taxon>Dikarya</taxon>
        <taxon>Basidiomycota</taxon>
        <taxon>Agaricomycotina</taxon>
        <taxon>Agaricomycetes</taxon>
        <taxon>Agaricomycetidae</taxon>
        <taxon>Boletales</taxon>
        <taxon>Paxilineae</taxon>
        <taxon>Paxillaceae</taxon>
        <taxon>Paxillus</taxon>
    </lineage>
</organism>
<dbReference type="InParanoid" id="A0A0D0E8C1"/>
<dbReference type="AlphaFoldDB" id="A0A0D0E8C1"/>
<name>A0A0D0E8C1_9AGAM</name>
<dbReference type="Proteomes" id="UP000054538">
    <property type="component" value="Unassembled WGS sequence"/>
</dbReference>
<keyword evidence="3" id="KW-1185">Reference proteome</keyword>
<evidence type="ECO:0000313" key="2">
    <source>
        <dbReference type="EMBL" id="KIK94815.1"/>
    </source>
</evidence>
<protein>
    <submittedName>
        <fullName evidence="2">Uncharacterized protein</fullName>
    </submittedName>
</protein>
<feature type="region of interest" description="Disordered" evidence="1">
    <location>
        <begin position="19"/>
        <end position="54"/>
    </location>
</feature>
<evidence type="ECO:0000256" key="1">
    <source>
        <dbReference type="SAM" id="MobiDB-lite"/>
    </source>
</evidence>
<reference evidence="3" key="2">
    <citation type="submission" date="2015-01" db="EMBL/GenBank/DDBJ databases">
        <title>Evolutionary Origins and Diversification of the Mycorrhizal Mutualists.</title>
        <authorList>
            <consortium name="DOE Joint Genome Institute"/>
            <consortium name="Mycorrhizal Genomics Consortium"/>
            <person name="Kohler A."/>
            <person name="Kuo A."/>
            <person name="Nagy L.G."/>
            <person name="Floudas D."/>
            <person name="Copeland A."/>
            <person name="Barry K.W."/>
            <person name="Cichocki N."/>
            <person name="Veneault-Fourrey C."/>
            <person name="LaButti K."/>
            <person name="Lindquist E.A."/>
            <person name="Lipzen A."/>
            <person name="Lundell T."/>
            <person name="Morin E."/>
            <person name="Murat C."/>
            <person name="Riley R."/>
            <person name="Ohm R."/>
            <person name="Sun H."/>
            <person name="Tunlid A."/>
            <person name="Henrissat B."/>
            <person name="Grigoriev I.V."/>
            <person name="Hibbett D.S."/>
            <person name="Martin F."/>
        </authorList>
    </citation>
    <scope>NUCLEOTIDE SEQUENCE [LARGE SCALE GENOMIC DNA]</scope>
    <source>
        <strain evidence="3">Ve08.2h10</strain>
    </source>
</reference>
<proteinExistence type="predicted"/>
<feature type="compositionally biased region" description="Polar residues" evidence="1">
    <location>
        <begin position="45"/>
        <end position="54"/>
    </location>
</feature>
<dbReference type="EMBL" id="KN825082">
    <property type="protein sequence ID" value="KIK94815.1"/>
    <property type="molecule type" value="Genomic_DNA"/>
</dbReference>
<accession>A0A0D0E8C1</accession>
<sequence length="88" mass="9675">MAPQLFSRAFSELASVGFCGGDDQEAGTSPPVADWKRRGRKMHPQTRSSLSSRGGNVEPTLDFFFGSSRRETLHGRCYPDVHVLGHPV</sequence>
<evidence type="ECO:0000313" key="3">
    <source>
        <dbReference type="Proteomes" id="UP000054538"/>
    </source>
</evidence>
<gene>
    <name evidence="2" type="ORF">PAXRUDRAFT_827610</name>
</gene>
<reference evidence="2 3" key="1">
    <citation type="submission" date="2014-04" db="EMBL/GenBank/DDBJ databases">
        <authorList>
            <consortium name="DOE Joint Genome Institute"/>
            <person name="Kuo A."/>
            <person name="Kohler A."/>
            <person name="Jargeat P."/>
            <person name="Nagy L.G."/>
            <person name="Floudas D."/>
            <person name="Copeland A."/>
            <person name="Barry K.W."/>
            <person name="Cichocki N."/>
            <person name="Veneault-Fourrey C."/>
            <person name="LaButti K."/>
            <person name="Lindquist E.A."/>
            <person name="Lipzen A."/>
            <person name="Lundell T."/>
            <person name="Morin E."/>
            <person name="Murat C."/>
            <person name="Sun H."/>
            <person name="Tunlid A."/>
            <person name="Henrissat B."/>
            <person name="Grigoriev I.V."/>
            <person name="Hibbett D.S."/>
            <person name="Martin F."/>
            <person name="Nordberg H.P."/>
            <person name="Cantor M.N."/>
            <person name="Hua S.X."/>
        </authorList>
    </citation>
    <scope>NUCLEOTIDE SEQUENCE [LARGE SCALE GENOMIC DNA]</scope>
    <source>
        <strain evidence="2 3">Ve08.2h10</strain>
    </source>
</reference>